<feature type="compositionally biased region" description="Basic and acidic residues" evidence="20">
    <location>
        <begin position="160"/>
        <end position="171"/>
    </location>
</feature>
<dbReference type="EMBL" id="CCAG010023235">
    <property type="status" value="NOT_ANNOTATED_CDS"/>
    <property type="molecule type" value="Genomic_DNA"/>
</dbReference>
<evidence type="ECO:0000256" key="2">
    <source>
        <dbReference type="ARBA" id="ARBA00004141"/>
    </source>
</evidence>
<protein>
    <recommendedName>
        <fullName evidence="24">Pickpocket</fullName>
    </recommendedName>
</protein>
<evidence type="ECO:0000256" key="18">
    <source>
        <dbReference type="ARBA" id="ARBA00023303"/>
    </source>
</evidence>
<dbReference type="PANTHER" id="PTHR24291:SF187">
    <property type="entry name" value="CYTOCHROME P450 4AE1-RELATED"/>
    <property type="match status" value="1"/>
</dbReference>
<evidence type="ECO:0000256" key="1">
    <source>
        <dbReference type="ARBA" id="ARBA00001971"/>
    </source>
</evidence>
<evidence type="ECO:0000256" key="7">
    <source>
        <dbReference type="ARBA" id="ARBA00022617"/>
    </source>
</evidence>
<keyword evidence="10 21" id="KW-1133">Transmembrane helix</keyword>
<keyword evidence="11" id="KW-0560">Oxidoreductase</keyword>
<evidence type="ECO:0000256" key="17">
    <source>
        <dbReference type="ARBA" id="ARBA00023201"/>
    </source>
</evidence>
<evidence type="ECO:0000256" key="4">
    <source>
        <dbReference type="ARBA" id="ARBA00010617"/>
    </source>
</evidence>
<keyword evidence="15 19" id="KW-0406">Ion transport</keyword>
<evidence type="ECO:0000313" key="23">
    <source>
        <dbReference type="Proteomes" id="UP000092444"/>
    </source>
</evidence>
<evidence type="ECO:0000256" key="8">
    <source>
        <dbReference type="ARBA" id="ARBA00022692"/>
    </source>
</evidence>
<evidence type="ECO:0000256" key="12">
    <source>
        <dbReference type="ARBA" id="ARBA00023004"/>
    </source>
</evidence>
<keyword evidence="8 19" id="KW-0812">Transmembrane</keyword>
<evidence type="ECO:0000256" key="11">
    <source>
        <dbReference type="ARBA" id="ARBA00023002"/>
    </source>
</evidence>
<evidence type="ECO:0000256" key="14">
    <source>
        <dbReference type="ARBA" id="ARBA00023053"/>
    </source>
</evidence>
<dbReference type="Gene3D" id="1.10.287.820">
    <property type="entry name" value="Acid-sensing ion channel domain"/>
    <property type="match status" value="2"/>
</dbReference>
<feature type="region of interest" description="Disordered" evidence="20">
    <location>
        <begin position="160"/>
        <end position="181"/>
    </location>
</feature>
<dbReference type="InterPro" id="IPR050196">
    <property type="entry name" value="Cytochrome_P450_Monoox"/>
</dbReference>
<evidence type="ECO:0000256" key="10">
    <source>
        <dbReference type="ARBA" id="ARBA00022989"/>
    </source>
</evidence>
<dbReference type="VEuPathDB" id="VectorBase:GMOY005889"/>
<keyword evidence="6 19" id="KW-0894">Sodium channel</keyword>
<keyword evidence="18 19" id="KW-0407">Ion channel</keyword>
<keyword evidence="14" id="KW-0915">Sodium</keyword>
<evidence type="ECO:0000256" key="13">
    <source>
        <dbReference type="ARBA" id="ARBA00023033"/>
    </source>
</evidence>
<dbReference type="Gene3D" id="1.10.630.10">
    <property type="entry name" value="Cytochrome P450"/>
    <property type="match status" value="2"/>
</dbReference>
<feature type="region of interest" description="Disordered" evidence="20">
    <location>
        <begin position="577"/>
        <end position="596"/>
    </location>
</feature>
<dbReference type="PANTHER" id="PTHR24291">
    <property type="entry name" value="CYTOCHROME P450 FAMILY 4"/>
    <property type="match status" value="1"/>
</dbReference>
<comment type="similarity">
    <text evidence="3 19">Belongs to the amiloride-sensitive sodium channel (TC 1.A.6) family.</text>
</comment>
<keyword evidence="17 19" id="KW-0739">Sodium transport</keyword>
<keyword evidence="9" id="KW-0479">Metal-binding</keyword>
<comment type="cofactor">
    <cofactor evidence="1">
        <name>heme</name>
        <dbReference type="ChEBI" id="CHEBI:30413"/>
    </cofactor>
</comment>
<keyword evidence="23" id="KW-1185">Reference proteome</keyword>
<evidence type="ECO:0000256" key="21">
    <source>
        <dbReference type="SAM" id="Phobius"/>
    </source>
</evidence>
<keyword evidence="5 19" id="KW-0813">Transport</keyword>
<evidence type="ECO:0000256" key="16">
    <source>
        <dbReference type="ARBA" id="ARBA00023136"/>
    </source>
</evidence>
<evidence type="ECO:0000313" key="22">
    <source>
        <dbReference type="EnsemblMetazoa" id="GMOY005889-PA"/>
    </source>
</evidence>
<evidence type="ECO:0000256" key="20">
    <source>
        <dbReference type="SAM" id="MobiDB-lite"/>
    </source>
</evidence>
<dbReference type="GO" id="GO:0005272">
    <property type="term" value="F:sodium channel activity"/>
    <property type="evidence" value="ECO:0007669"/>
    <property type="project" value="UniProtKB-KW"/>
</dbReference>
<comment type="subcellular location">
    <subcellularLocation>
        <location evidence="2">Membrane</location>
        <topology evidence="2">Multi-pass membrane protein</topology>
    </subcellularLocation>
</comment>
<dbReference type="GO" id="GO:0004497">
    <property type="term" value="F:monooxygenase activity"/>
    <property type="evidence" value="ECO:0007669"/>
    <property type="project" value="UniProtKB-KW"/>
</dbReference>
<comment type="similarity">
    <text evidence="4">Belongs to the cytochrome P450 family.</text>
</comment>
<dbReference type="GO" id="GO:0020037">
    <property type="term" value="F:heme binding"/>
    <property type="evidence" value="ECO:0007669"/>
    <property type="project" value="InterPro"/>
</dbReference>
<dbReference type="GO" id="GO:0016705">
    <property type="term" value="F:oxidoreductase activity, acting on paired donors, with incorporation or reduction of molecular oxygen"/>
    <property type="evidence" value="ECO:0007669"/>
    <property type="project" value="InterPro"/>
</dbReference>
<evidence type="ECO:0000256" key="15">
    <source>
        <dbReference type="ARBA" id="ARBA00023065"/>
    </source>
</evidence>
<sequence length="1135" mass="129241">MKCQDYINTTVGESSIHGCPYLVKQALHWLEKIFWGVTIIAAAYWSINICYSQWERFRDNPIILATELTWGKLNYPFVGITLCFNYTDEAAIARVIKDTWAVEPEDRDSYQYYFAFLKTINDLTVAKLSTLEPYRNDDKLKNLDFVQILLQLKGKGLPKRDTKTVEKKTDENEQGGSAEYGEPDFRAAITELGMCQTTSQTAGYTNPYKGADNIQLPAKSECNPISECNTKIFNRVGSNASMNVYMHNNFDIVTPGDRDTILSRGTDNGALTVELMLGITTAEAEVRKLPIAYRKCRYTNENNLNYFRSYSPGLCRTECRAHAALAKCGCKPYFYAVGSKKNICDVNGMLCLEKAEWPQSAHCNCLPLCEEVRYVVSQKQAVTDDSTRFESTVIVKVLLPRMGFKRRVVFSADQLIVSFGGAVGLFLGESSIHGCPYLVKQALHWLEKIFWGVTIIAAAYWSINICYSQWERFRDNPIILATELTWGKLNYPFVGITLCFNYTDEAAIARVIKDTWAVEPEDRDSYQYYFAFLKTINDLTVAKLSTLEPYRNDDKLKNLDFVQILLQLKGKGLPKRDTKTVEKKTDENEQGGSAEYGEPDFRAAITELVIISLQYMHNNFDIITPGDRDTILSGGTDNGALTVELMLSITTAEAEVRKLPIAYRKCRYTNENKLRYSRSYSPGLCRTECRVHAALAKCGCKPYFYAIGPKKNICDVKGMLCLEEAEWPESARCNCLPLCEEIRYVVSQAQAVTKSTEKFESTVIVKVLLPRVGLKRRVVFSADQLIVSFGGAIGLFLGQTVVVTMDHRLVDALLSSRQHLSKLFVYHFLKDWLGSGLLLSSGQTWQQMRKIITPTFHFQILEQYQMEFVEAVKVVTDIISDGLVRPHLGIPWLRRVMSPRLHKARADSVRIIHQFTERIIRERQDFLLENPLLERKVSQTDNDLHLKECSALLDVLLKSLDVNGQPLTDKQIRDEVNTFLLEDHDTTSGAISFCLYALSRHTNEQQKLFEELHSYCGDDLQRPLYYNDLQQLPYLNCVIKESLRLYPPISAIRRMLDSSLEMDDYTLPSGTNVIIILLREILRDPHALNEIRVVLIKVLRHYELLPIGPEAQPSVKLILRSITGINIGLKIRHYV</sequence>
<feature type="transmembrane region" description="Helical" evidence="21">
    <location>
        <begin position="33"/>
        <end position="51"/>
    </location>
</feature>
<keyword evidence="7" id="KW-0349">Heme</keyword>
<proteinExistence type="inferred from homology"/>
<evidence type="ECO:0000256" key="9">
    <source>
        <dbReference type="ARBA" id="ARBA00022723"/>
    </source>
</evidence>
<dbReference type="Pfam" id="PF00067">
    <property type="entry name" value="p450"/>
    <property type="match status" value="1"/>
</dbReference>
<evidence type="ECO:0000256" key="5">
    <source>
        <dbReference type="ARBA" id="ARBA00022448"/>
    </source>
</evidence>
<dbReference type="InterPro" id="IPR001128">
    <property type="entry name" value="Cyt_P450"/>
</dbReference>
<dbReference type="EnsemblMetazoa" id="GMOY005889-RA">
    <property type="protein sequence ID" value="GMOY005889-PA"/>
    <property type="gene ID" value="GMOY005889"/>
</dbReference>
<dbReference type="Pfam" id="PF00858">
    <property type="entry name" value="ASC"/>
    <property type="match status" value="2"/>
</dbReference>
<dbReference type="InterPro" id="IPR001873">
    <property type="entry name" value="ENaC"/>
</dbReference>
<dbReference type="InterPro" id="IPR036396">
    <property type="entry name" value="Cyt_P450_sf"/>
</dbReference>
<evidence type="ECO:0000256" key="19">
    <source>
        <dbReference type="RuleBase" id="RU000679"/>
    </source>
</evidence>
<keyword evidence="13" id="KW-0503">Monooxygenase</keyword>
<dbReference type="Proteomes" id="UP000092444">
    <property type="component" value="Unassembled WGS sequence"/>
</dbReference>
<dbReference type="GO" id="GO:0005506">
    <property type="term" value="F:iron ion binding"/>
    <property type="evidence" value="ECO:0007669"/>
    <property type="project" value="InterPro"/>
</dbReference>
<name>A0A1B0FPT9_GLOMM</name>
<organism evidence="22 23">
    <name type="scientific">Glossina morsitans morsitans</name>
    <name type="common">Savannah tsetse fly</name>
    <dbReference type="NCBI Taxonomy" id="37546"/>
    <lineage>
        <taxon>Eukaryota</taxon>
        <taxon>Metazoa</taxon>
        <taxon>Ecdysozoa</taxon>
        <taxon>Arthropoda</taxon>
        <taxon>Hexapoda</taxon>
        <taxon>Insecta</taxon>
        <taxon>Pterygota</taxon>
        <taxon>Neoptera</taxon>
        <taxon>Endopterygota</taxon>
        <taxon>Diptera</taxon>
        <taxon>Brachycera</taxon>
        <taxon>Muscomorpha</taxon>
        <taxon>Hippoboscoidea</taxon>
        <taxon>Glossinidae</taxon>
        <taxon>Glossina</taxon>
    </lineage>
</organism>
<dbReference type="GO" id="GO:0016020">
    <property type="term" value="C:membrane"/>
    <property type="evidence" value="ECO:0007669"/>
    <property type="project" value="UniProtKB-SubCell"/>
</dbReference>
<reference evidence="22" key="1">
    <citation type="submission" date="2020-05" db="UniProtKB">
        <authorList>
            <consortium name="EnsemblMetazoa"/>
        </authorList>
    </citation>
    <scope>IDENTIFICATION</scope>
    <source>
        <strain evidence="22">Yale</strain>
    </source>
</reference>
<evidence type="ECO:0008006" key="24">
    <source>
        <dbReference type="Google" id="ProtNLM"/>
    </source>
</evidence>
<keyword evidence="16 21" id="KW-0472">Membrane</keyword>
<dbReference type="AlphaFoldDB" id="A0A1B0FPT9"/>
<accession>A0A1B0FPT9</accession>
<evidence type="ECO:0000256" key="6">
    <source>
        <dbReference type="ARBA" id="ARBA00022461"/>
    </source>
</evidence>
<feature type="compositionally biased region" description="Basic and acidic residues" evidence="20">
    <location>
        <begin position="577"/>
        <end position="587"/>
    </location>
</feature>
<evidence type="ECO:0000256" key="3">
    <source>
        <dbReference type="ARBA" id="ARBA00007193"/>
    </source>
</evidence>
<keyword evidence="12" id="KW-0408">Iron</keyword>
<dbReference type="SUPFAM" id="SSF48264">
    <property type="entry name" value="Cytochrome P450"/>
    <property type="match status" value="1"/>
</dbReference>